<evidence type="ECO:0000256" key="1">
    <source>
        <dbReference type="ARBA" id="ARBA00004123"/>
    </source>
</evidence>
<dbReference type="STRING" id="105231.A0A1Y1IRZ2"/>
<protein>
    <recommendedName>
        <fullName evidence="9">Pre-mRNA-splicing factor SYF1</fullName>
    </recommendedName>
    <alternativeName>
        <fullName evidence="10">Pre-mRNA-splicing factor syf1</fullName>
    </alternativeName>
</protein>
<evidence type="ECO:0000256" key="4">
    <source>
        <dbReference type="ARBA" id="ARBA00022664"/>
    </source>
</evidence>
<dbReference type="OrthoDB" id="10067343at2759"/>
<evidence type="ECO:0000259" key="14">
    <source>
        <dbReference type="Pfam" id="PF23233"/>
    </source>
</evidence>
<dbReference type="EMBL" id="DF237730">
    <property type="protein sequence ID" value="GAQ91417.1"/>
    <property type="molecule type" value="Genomic_DNA"/>
</dbReference>
<keyword evidence="5" id="KW-0747">Spliceosome</keyword>
<dbReference type="FunFam" id="1.25.40.10:FF:000137">
    <property type="entry name" value="Pre-mRNA-splicing factor syf1"/>
    <property type="match status" value="1"/>
</dbReference>
<evidence type="ECO:0000256" key="9">
    <source>
        <dbReference type="ARBA" id="ARBA00039472"/>
    </source>
</evidence>
<gene>
    <name evidence="15" type="ORF">KFL_007810010</name>
</gene>
<keyword evidence="4" id="KW-0507">mRNA processing</keyword>
<evidence type="ECO:0000256" key="6">
    <source>
        <dbReference type="ARBA" id="ARBA00022737"/>
    </source>
</evidence>
<feature type="compositionally biased region" description="Basic and acidic residues" evidence="11">
    <location>
        <begin position="849"/>
        <end position="863"/>
    </location>
</feature>
<accession>A0A1Y1IRZ2</accession>
<evidence type="ECO:0000256" key="7">
    <source>
        <dbReference type="ARBA" id="ARBA00023187"/>
    </source>
</evidence>
<feature type="region of interest" description="Disordered" evidence="11">
    <location>
        <begin position="800"/>
        <end position="876"/>
    </location>
</feature>
<dbReference type="InterPro" id="IPR003107">
    <property type="entry name" value="HAT"/>
</dbReference>
<evidence type="ECO:0000256" key="3">
    <source>
        <dbReference type="ARBA" id="ARBA00011524"/>
    </source>
</evidence>
<dbReference type="FunFam" id="1.25.40.10:FF:000038">
    <property type="entry name" value="Putative pre-mRNA-splicing factor SYF1"/>
    <property type="match status" value="1"/>
</dbReference>
<evidence type="ECO:0000256" key="11">
    <source>
        <dbReference type="SAM" id="MobiDB-lite"/>
    </source>
</evidence>
<dbReference type="InterPro" id="IPR045075">
    <property type="entry name" value="Syf1-like"/>
</dbReference>
<comment type="similarity">
    <text evidence="2">Belongs to the crooked-neck family.</text>
</comment>
<dbReference type="GO" id="GO:0000974">
    <property type="term" value="C:Prp19 complex"/>
    <property type="evidence" value="ECO:0000318"/>
    <property type="project" value="GO_Central"/>
</dbReference>
<evidence type="ECO:0000313" key="16">
    <source>
        <dbReference type="Proteomes" id="UP000054558"/>
    </source>
</evidence>
<dbReference type="Pfam" id="PF23231">
    <property type="entry name" value="HAT_Syf1_CNRKL1_C"/>
    <property type="match status" value="1"/>
</dbReference>
<dbReference type="GO" id="GO:0000398">
    <property type="term" value="P:mRNA splicing, via spliceosome"/>
    <property type="evidence" value="ECO:0000318"/>
    <property type="project" value="GO_Central"/>
</dbReference>
<dbReference type="PANTHER" id="PTHR11246">
    <property type="entry name" value="PRE-MRNA SPLICING FACTOR"/>
    <property type="match status" value="1"/>
</dbReference>
<evidence type="ECO:0000256" key="8">
    <source>
        <dbReference type="ARBA" id="ARBA00023242"/>
    </source>
</evidence>
<dbReference type="GO" id="GO:0071007">
    <property type="term" value="C:U2-type catalytic step 2 spliceosome"/>
    <property type="evidence" value="ECO:0000318"/>
    <property type="project" value="GO_Central"/>
</dbReference>
<dbReference type="Gene3D" id="1.25.40.10">
    <property type="entry name" value="Tetratricopeptide repeat domain"/>
    <property type="match status" value="4"/>
</dbReference>
<dbReference type="FunFam" id="1.25.40.10:FF:000182">
    <property type="entry name" value="Pre-mRNA-splicing factor SYF1"/>
    <property type="match status" value="1"/>
</dbReference>
<feature type="domain" description="Pre-mRNA-splicing factor Syf1-like N-terminal HAT-repeats" evidence="14">
    <location>
        <begin position="15"/>
        <end position="173"/>
    </location>
</feature>
<dbReference type="Gene3D" id="1.25.40.430">
    <property type="match status" value="1"/>
</dbReference>
<organism evidence="15 16">
    <name type="scientific">Klebsormidium nitens</name>
    <name type="common">Green alga</name>
    <name type="synonym">Ulothrix nitens</name>
    <dbReference type="NCBI Taxonomy" id="105231"/>
    <lineage>
        <taxon>Eukaryota</taxon>
        <taxon>Viridiplantae</taxon>
        <taxon>Streptophyta</taxon>
        <taxon>Klebsormidiophyceae</taxon>
        <taxon>Klebsormidiales</taxon>
        <taxon>Klebsormidiaceae</taxon>
        <taxon>Klebsormidium</taxon>
    </lineage>
</organism>
<evidence type="ECO:0000256" key="2">
    <source>
        <dbReference type="ARBA" id="ARBA00008644"/>
    </source>
</evidence>
<dbReference type="GO" id="GO:0000349">
    <property type="term" value="P:generation of catalytic spliceosome for first transesterification step"/>
    <property type="evidence" value="ECO:0000318"/>
    <property type="project" value="GO_Central"/>
</dbReference>
<dbReference type="InterPro" id="IPR011990">
    <property type="entry name" value="TPR-like_helical_dom_sf"/>
</dbReference>
<comment type="subunit">
    <text evidence="3">Associated with the spliceosome.</text>
</comment>
<evidence type="ECO:0000256" key="5">
    <source>
        <dbReference type="ARBA" id="ARBA00022728"/>
    </source>
</evidence>
<keyword evidence="6" id="KW-0677">Repeat</keyword>
<dbReference type="FunFam" id="1.25.40.10:FF:000411">
    <property type="entry name" value="pre-mRNA-splicing factor SYF1"/>
    <property type="match status" value="1"/>
</dbReference>
<evidence type="ECO:0000259" key="13">
    <source>
        <dbReference type="Pfam" id="PF23231"/>
    </source>
</evidence>
<name>A0A1Y1IRZ2_KLENI</name>
<dbReference type="Pfam" id="PF23233">
    <property type="entry name" value="HAT_Syf1_CNRKL1_N"/>
    <property type="match status" value="1"/>
</dbReference>
<dbReference type="InterPro" id="IPR056350">
    <property type="entry name" value="HAT_Syf1_central"/>
</dbReference>
<feature type="domain" description="Pre-mRNA-splicing factor SYF1 central HAT repeats" evidence="12">
    <location>
        <begin position="177"/>
        <end position="380"/>
    </location>
</feature>
<dbReference type="Pfam" id="PF23220">
    <property type="entry name" value="HAT_Syf1_M"/>
    <property type="match status" value="1"/>
</dbReference>
<keyword evidence="7" id="KW-0508">mRNA splicing</keyword>
<dbReference type="PANTHER" id="PTHR11246:SF5">
    <property type="entry name" value="PRE-MRNA-SPLICING FACTOR SYF1"/>
    <property type="match status" value="1"/>
</dbReference>
<reference evidence="15 16" key="1">
    <citation type="journal article" date="2014" name="Nat. Commun.">
        <title>Klebsormidium flaccidum genome reveals primary factors for plant terrestrial adaptation.</title>
        <authorList>
            <person name="Hori K."/>
            <person name="Maruyama F."/>
            <person name="Fujisawa T."/>
            <person name="Togashi T."/>
            <person name="Yamamoto N."/>
            <person name="Seo M."/>
            <person name="Sato S."/>
            <person name="Yamada T."/>
            <person name="Mori H."/>
            <person name="Tajima N."/>
            <person name="Moriyama T."/>
            <person name="Ikeuchi M."/>
            <person name="Watanabe M."/>
            <person name="Wada H."/>
            <person name="Kobayashi K."/>
            <person name="Saito M."/>
            <person name="Masuda T."/>
            <person name="Sasaki-Sekimoto Y."/>
            <person name="Mashiguchi K."/>
            <person name="Awai K."/>
            <person name="Shimojima M."/>
            <person name="Masuda S."/>
            <person name="Iwai M."/>
            <person name="Nobusawa T."/>
            <person name="Narise T."/>
            <person name="Kondo S."/>
            <person name="Saito H."/>
            <person name="Sato R."/>
            <person name="Murakawa M."/>
            <person name="Ihara Y."/>
            <person name="Oshima-Yamada Y."/>
            <person name="Ohtaka K."/>
            <person name="Satoh M."/>
            <person name="Sonobe K."/>
            <person name="Ishii M."/>
            <person name="Ohtani R."/>
            <person name="Kanamori-Sato M."/>
            <person name="Honoki R."/>
            <person name="Miyazaki D."/>
            <person name="Mochizuki H."/>
            <person name="Umetsu J."/>
            <person name="Higashi K."/>
            <person name="Shibata D."/>
            <person name="Kamiya Y."/>
            <person name="Sato N."/>
            <person name="Nakamura Y."/>
            <person name="Tabata S."/>
            <person name="Ida S."/>
            <person name="Kurokawa K."/>
            <person name="Ohta H."/>
        </authorList>
    </citation>
    <scope>NUCLEOTIDE SEQUENCE [LARGE SCALE GENOMIC DNA]</scope>
    <source>
        <strain evidence="15 16">NIES-2285</strain>
    </source>
</reference>
<dbReference type="AlphaFoldDB" id="A0A1Y1IRZ2"/>
<sequence>MAAPELPADLLPAEEDLLYEEEILRDPFSLKLWWRYLQARKDAPARKRRLLFERAIKALPGSYKLWHAYLSERKAAMRGQPLAHPGYEALNNTFERALVTMHKMPRIWLDYLGLLLEQRRITRARHTFDRALCSLPVTQHDRVWELYVRFIRQDAVPVETALRVYRRYLKFDPTQAEDFITFLQEKGHWQEAAVRLADCVNDPDFQSVKGKTKHQLWLELCDLVTKHAQQVTGLKVDAIIRGGIRRFTDEVGRLWTSLADFYIRKGLFERARDVYEEGMASVLTVRDFSLVFDAYSQFEESMLAAKMEAQEDLEPEGESPDVDLRIARLEALMERRPELVSSVLLRQNPHNVHEWHKRVKLFAGDPTRQILTYTEAVKTVDPLKALGKPHTLWVDFAKLYEKHGDLPNARVILDKATQVGYKAVEDLAAVWCEWAEMEIRAQNFKQALALCRRATQQPPETLGRLPDGGADVPVQLRLYKSLKLWSFYCDLEESLGDLASTRRVYERILELRIATPQIIINYAALLEEAKYFEDAFQVYERGIAVFKYPHVKDIWTTYLTKFVARYGGKKLERARDLFEQAVEKAPPDAALPLYLAYAKLEEDYGLARHAMAVYERAVKAVADTARMQVYEIYIARAAEFFGATRTRDIYEAAIESGLPDKDVKAMCLKYAALEKKLQEIDRARAIYVHASQLADPRTDPAFWQEWNDFEVQYGNEDTFREMLRIKRSVSASYSQMHFRIPEHLLVKNQPVEGQEAAARPAVDGMAALEQQAQPSTSPGVSRAPQFVSSARATAEMAQAMGVDGGTTEVPLNPDEIELKDEDEEEGGSDEEDGVHLAQKEVPASVYGELADKAKKQGETREEPVGALERIKRQRRQ</sequence>
<feature type="compositionally biased region" description="Acidic residues" evidence="11">
    <location>
        <begin position="814"/>
        <end position="832"/>
    </location>
</feature>
<evidence type="ECO:0000259" key="12">
    <source>
        <dbReference type="Pfam" id="PF23220"/>
    </source>
</evidence>
<dbReference type="InterPro" id="IPR055430">
    <property type="entry name" value="HAT_Syf1_CNRKL1_C"/>
</dbReference>
<feature type="domain" description="Pre-mRNA-splicing factor Syf1/CRNKL1-like C-terminal HAT-repeats" evidence="13">
    <location>
        <begin position="382"/>
        <end position="771"/>
    </location>
</feature>
<dbReference type="SMART" id="SM00386">
    <property type="entry name" value="HAT"/>
    <property type="match status" value="11"/>
</dbReference>
<dbReference type="FunFam" id="1.25.40.10:FF:000023">
    <property type="entry name" value="Pre-mRNA-splicing factor SYF1"/>
    <property type="match status" value="1"/>
</dbReference>
<dbReference type="InterPro" id="IPR055433">
    <property type="entry name" value="HAT_Syf1-like_N"/>
</dbReference>
<dbReference type="Proteomes" id="UP000054558">
    <property type="component" value="Unassembled WGS sequence"/>
</dbReference>
<evidence type="ECO:0000313" key="15">
    <source>
        <dbReference type="EMBL" id="GAQ91417.1"/>
    </source>
</evidence>
<keyword evidence="8" id="KW-0539">Nucleus</keyword>
<keyword evidence="16" id="KW-1185">Reference proteome</keyword>
<proteinExistence type="inferred from homology"/>
<dbReference type="OMA" id="IWYNYLR"/>
<evidence type="ECO:0000256" key="10">
    <source>
        <dbReference type="ARBA" id="ARBA00067212"/>
    </source>
</evidence>
<dbReference type="SUPFAM" id="SSF48452">
    <property type="entry name" value="TPR-like"/>
    <property type="match status" value="5"/>
</dbReference>
<comment type="subcellular location">
    <subcellularLocation>
        <location evidence="1">Nucleus</location>
    </subcellularLocation>
</comment>
<dbReference type="GO" id="GO:0071014">
    <property type="term" value="C:post-mRNA release spliceosomal complex"/>
    <property type="evidence" value="ECO:0000318"/>
    <property type="project" value="GO_Central"/>
</dbReference>